<reference evidence="9" key="2">
    <citation type="submission" date="2018-04" db="EMBL/GenBank/DDBJ databases">
        <title>OnivRS2 (Oryza nivara Reference Sequence Version 2).</title>
        <authorList>
            <person name="Zhang J."/>
            <person name="Kudrna D."/>
            <person name="Lee S."/>
            <person name="Talag J."/>
            <person name="Rajasekar S."/>
            <person name="Welchert J."/>
            <person name="Hsing Y.-I."/>
            <person name="Wing R.A."/>
        </authorList>
    </citation>
    <scope>NUCLEOTIDE SEQUENCE [LARGE SCALE GENOMIC DNA]</scope>
    <source>
        <strain evidence="9">SL10</strain>
    </source>
</reference>
<dbReference type="InterPro" id="IPR004938">
    <property type="entry name" value="XG_FTase"/>
</dbReference>
<evidence type="ECO:0000313" key="9">
    <source>
        <dbReference type="EnsemblPlants" id="ONIVA03G22420.1"/>
    </source>
</evidence>
<comment type="similarity">
    <text evidence="2">Belongs to the glycosyltransferase 37 family.</text>
</comment>
<dbReference type="OMA" id="VWISSIN"/>
<keyword evidence="6" id="KW-0325">Glycoprotein</keyword>
<dbReference type="PANTHER" id="PTHR31889:SF37">
    <property type="entry name" value="FUCOSYLTRANSFERASE"/>
    <property type="match status" value="1"/>
</dbReference>
<keyword evidence="5" id="KW-0333">Golgi apparatus</keyword>
<dbReference type="HOGENOM" id="CLU_001992_1_2_1"/>
<dbReference type="PANTHER" id="PTHR31889">
    <property type="entry name" value="FUCOSYLTRANSFERASE 2-RELATED"/>
    <property type="match status" value="1"/>
</dbReference>
<keyword evidence="8" id="KW-0472">Membrane</keyword>
<dbReference type="FunFam" id="3.40.50.11340:FF:000005">
    <property type="entry name" value="Galactoside 2-alpha-L-fucosyltransferase"/>
    <property type="match status" value="2"/>
</dbReference>
<dbReference type="GO" id="GO:0005794">
    <property type="term" value="C:Golgi apparatus"/>
    <property type="evidence" value="ECO:0007669"/>
    <property type="project" value="UniProtKB-SubCell"/>
</dbReference>
<dbReference type="GO" id="GO:0071555">
    <property type="term" value="P:cell wall organization"/>
    <property type="evidence" value="ECO:0007669"/>
    <property type="project" value="UniProtKB-KW"/>
</dbReference>
<feature type="transmembrane region" description="Helical" evidence="8">
    <location>
        <begin position="49"/>
        <end position="69"/>
    </location>
</feature>
<evidence type="ECO:0000256" key="6">
    <source>
        <dbReference type="ARBA" id="ARBA00023180"/>
    </source>
</evidence>
<dbReference type="Gene3D" id="3.40.50.11340">
    <property type="match status" value="2"/>
</dbReference>
<keyword evidence="7" id="KW-0961">Cell wall biogenesis/degradation</keyword>
<dbReference type="Pfam" id="PF03254">
    <property type="entry name" value="XG_FTase"/>
    <property type="match status" value="3"/>
</dbReference>
<dbReference type="GO" id="GO:0009969">
    <property type="term" value="P:xyloglucan biosynthetic process"/>
    <property type="evidence" value="ECO:0007669"/>
    <property type="project" value="TreeGrafter"/>
</dbReference>
<dbReference type="GO" id="GO:0042546">
    <property type="term" value="P:cell wall biogenesis"/>
    <property type="evidence" value="ECO:0007669"/>
    <property type="project" value="InterPro"/>
</dbReference>
<evidence type="ECO:0000313" key="10">
    <source>
        <dbReference type="Proteomes" id="UP000006591"/>
    </source>
</evidence>
<evidence type="ECO:0000256" key="1">
    <source>
        <dbReference type="ARBA" id="ARBA00004555"/>
    </source>
</evidence>
<dbReference type="GO" id="GO:0016020">
    <property type="term" value="C:membrane"/>
    <property type="evidence" value="ECO:0007669"/>
    <property type="project" value="InterPro"/>
</dbReference>
<dbReference type="EnsemblPlants" id="ONIVA03G22420.1">
    <property type="protein sequence ID" value="ONIVA03G22420.1"/>
    <property type="gene ID" value="ONIVA03G22420"/>
</dbReference>
<proteinExistence type="inferred from homology"/>
<keyword evidence="4" id="KW-0808">Transferase</keyword>
<evidence type="ECO:0008006" key="11">
    <source>
        <dbReference type="Google" id="ProtNLM"/>
    </source>
</evidence>
<dbReference type="eggNOG" id="ENOG502QTTA">
    <property type="taxonomic scope" value="Eukaryota"/>
</dbReference>
<evidence type="ECO:0000256" key="8">
    <source>
        <dbReference type="SAM" id="Phobius"/>
    </source>
</evidence>
<dbReference type="Proteomes" id="UP000006591">
    <property type="component" value="Chromosome 3"/>
</dbReference>
<evidence type="ECO:0000256" key="7">
    <source>
        <dbReference type="ARBA" id="ARBA00023316"/>
    </source>
</evidence>
<keyword evidence="3" id="KW-0328">Glycosyltransferase</keyword>
<evidence type="ECO:0000256" key="5">
    <source>
        <dbReference type="ARBA" id="ARBA00023034"/>
    </source>
</evidence>
<keyword evidence="8" id="KW-0812">Transmembrane</keyword>
<keyword evidence="8" id="KW-1133">Transmembrane helix</keyword>
<dbReference type="GO" id="GO:0008107">
    <property type="term" value="F:galactoside 2-alpha-L-fucosyltransferase activity"/>
    <property type="evidence" value="ECO:0007669"/>
    <property type="project" value="InterPro"/>
</dbReference>
<evidence type="ECO:0000256" key="3">
    <source>
        <dbReference type="ARBA" id="ARBA00022676"/>
    </source>
</evidence>
<accession>A0A0E0GNT5</accession>
<evidence type="ECO:0000256" key="2">
    <source>
        <dbReference type="ARBA" id="ARBA00010481"/>
    </source>
</evidence>
<organism evidence="9">
    <name type="scientific">Oryza nivara</name>
    <name type="common">Indian wild rice</name>
    <name type="synonym">Oryza sativa f. spontanea</name>
    <dbReference type="NCBI Taxonomy" id="4536"/>
    <lineage>
        <taxon>Eukaryota</taxon>
        <taxon>Viridiplantae</taxon>
        <taxon>Streptophyta</taxon>
        <taxon>Embryophyta</taxon>
        <taxon>Tracheophyta</taxon>
        <taxon>Spermatophyta</taxon>
        <taxon>Magnoliopsida</taxon>
        <taxon>Liliopsida</taxon>
        <taxon>Poales</taxon>
        <taxon>Poaceae</taxon>
        <taxon>BOP clade</taxon>
        <taxon>Oryzoideae</taxon>
        <taxon>Oryzeae</taxon>
        <taxon>Oryzinae</taxon>
        <taxon>Oryza</taxon>
    </lineage>
</organism>
<name>A0A0E0GNT5_ORYNI</name>
<dbReference type="Gramene" id="ONIVA03G22420.1">
    <property type="protein sequence ID" value="ONIVA03G22420.1"/>
    <property type="gene ID" value="ONIVA03G22420"/>
</dbReference>
<sequence>MGSGGAAAAAAAVPLRKEKQRSAAGRWPEVEDGVVPATAKRHVRRAWRCGVNVVLAAFVMVVPPMVILLDARGAGAPAVWISSVNAFRRGDGSILQWPAAAAAAARDKLLGGLLADGLDDGSCHSRYQSAMYRRNAVESLRSGKSGGIGSPPEAECRYLVSISYRGLGNRMLAAASAFLYAMLTDRVLLRVELLGERERQEPRVVAWHERTHGLGAEAARASSRAASASDSERIQALQAAGGKPWRPGKMSTVLVAVLMTMPPLVVIFSGRIGDQAMWIKTAVDGIRGGTDDDVSFMKHPTTSHDKLLGGLLVDGFDQESCHSRYQSAAYRRNAGRRPSEHLVSKLRRHEDLQRRCGPGTAAYSAAVEQLKSGKSPAEACRYLVSISYRGLGNRILAAASAFLYAMLTYRVLLVDPSNEMGELFCEPFAGTTWLLPPEFPLVGYQGFYLHTAERYGKMREDRVLRPDGGEAAAAAPPPAFAYIHLDYNQTDYDKLFFCDEDQRLLSSIQWLVMRTDSYIVPGLFLVDAFQDELAALFPERDAVFHHLGRYLFHPTNHVWGLVTRYYRGHLAWARRRVGIQVRVSSWEWESPEILRTITSCTQDEGLLPRVLDDTDQEPPATAAESARRGLRPSAVVITSLKSWYYEKMKGMYWERATESGEVVVFDQPSHEEQQMYGVRAHERKAWAEMYLLSTTDVLVTTGKSTFGYVAQGLGGLTPWVLPRREVNGTAPPCRRDMSMEPCFHVAPLYDCKRWEDAGKIVPHVRHCHDMPAGLKLPAAAMATRVKKLGGVAGGGGAAVRVVGVVCAMAVPLFALLVLGGWASASTVWQSAARLTAVTAGFTNASKPSATGDAATGADELFGGLLAAGGGFDRGACLSRHESPRYYKRSPFSPSPYLLQKLRDYEARHRRCGPGTPGYAKSVEQLRSGHSSEVMECNYLVGLPYNGLGNRMLSLVASFLYALLTDRVFLVHFPDDFADHFCEPFPGGEGETATTWVLPPDFPVADLWRLGVHSNQSYGNLLAAKKITGDPARETPVSVPPCVYLHLAHDLRGDDERFYCNDDQLVLAKVNWLLLQSDLYFVPSLYAIPEFQDELRWMFPAKESVTHLLARYLLHPSNSVWGMVMRYHHSYLASAAEMIGVQIRMFSWASIPVDDMYKQVMACSSQERILPDTDGGDAPAPARTNASGGGATTAILVTSLQAEYYERLKGRYYEHAATASGAGGGRRWVGVFQPSHEEKQEMGKRAHNQKALAEIYLLSFADVLLTSGMSTFGYMSSALAGLRPAMLLTAFNHKVPRTPCVRAVSMEPCFHKPPPADATCQGKLAVSENVTRHIKRCEDLAGGLKLFD</sequence>
<protein>
    <recommendedName>
        <fullName evidence="11">Fucosyltransferase</fullName>
    </recommendedName>
</protein>
<reference evidence="9" key="1">
    <citation type="submission" date="2015-04" db="UniProtKB">
        <authorList>
            <consortium name="EnsemblPlants"/>
        </authorList>
    </citation>
    <scope>IDENTIFICATION</scope>
    <source>
        <strain evidence="9">SL10</strain>
    </source>
</reference>
<keyword evidence="10" id="KW-1185">Reference proteome</keyword>
<evidence type="ECO:0000256" key="4">
    <source>
        <dbReference type="ARBA" id="ARBA00022679"/>
    </source>
</evidence>
<dbReference type="STRING" id="4536.A0A0E0GNT5"/>
<comment type="subcellular location">
    <subcellularLocation>
        <location evidence="1">Golgi apparatus</location>
    </subcellularLocation>
</comment>